<protein>
    <recommendedName>
        <fullName evidence="2">HTH cro/C1-type domain-containing protein</fullName>
    </recommendedName>
</protein>
<evidence type="ECO:0000313" key="4">
    <source>
        <dbReference type="Proteomes" id="UP000199702"/>
    </source>
</evidence>
<evidence type="ECO:0000313" key="3">
    <source>
        <dbReference type="EMBL" id="SEI42097.1"/>
    </source>
</evidence>
<feature type="domain" description="HTH cro/C1-type" evidence="2">
    <location>
        <begin position="107"/>
        <end position="128"/>
    </location>
</feature>
<dbReference type="Proteomes" id="UP000199702">
    <property type="component" value="Unassembled WGS sequence"/>
</dbReference>
<dbReference type="STRING" id="402734.SAMN05660918_0470"/>
<evidence type="ECO:0000256" key="1">
    <source>
        <dbReference type="SAM" id="Coils"/>
    </source>
</evidence>
<evidence type="ECO:0000259" key="2">
    <source>
        <dbReference type="PROSITE" id="PS50943"/>
    </source>
</evidence>
<keyword evidence="4" id="KW-1185">Reference proteome</keyword>
<sequence>MKKEEIPQDESNLSKSNVKELCYATDENGNYTTGLSTGWEAKTIALESSINTINERIEEAKENIKSGKASPIVYFMELHRMDWPTLADYVGLWQWRVKRHVKPSVFKKLNNKILQKYADAFQISVDELINYKGA</sequence>
<keyword evidence="1" id="KW-0175">Coiled coil</keyword>
<organism evidence="3 4">
    <name type="scientific">Flavobacterium terrigena</name>
    <dbReference type="NCBI Taxonomy" id="402734"/>
    <lineage>
        <taxon>Bacteria</taxon>
        <taxon>Pseudomonadati</taxon>
        <taxon>Bacteroidota</taxon>
        <taxon>Flavobacteriia</taxon>
        <taxon>Flavobacteriales</taxon>
        <taxon>Flavobacteriaceae</taxon>
        <taxon>Flavobacterium</taxon>
    </lineage>
</organism>
<accession>A0A1H6QPE2</accession>
<dbReference type="OrthoDB" id="9180239at2"/>
<dbReference type="PROSITE" id="PS50943">
    <property type="entry name" value="HTH_CROC1"/>
    <property type="match status" value="1"/>
</dbReference>
<dbReference type="InterPro" id="IPR001387">
    <property type="entry name" value="Cro/C1-type_HTH"/>
</dbReference>
<proteinExistence type="predicted"/>
<dbReference type="AlphaFoldDB" id="A0A1H6QPE2"/>
<reference evidence="4" key="1">
    <citation type="submission" date="2016-10" db="EMBL/GenBank/DDBJ databases">
        <authorList>
            <person name="Varghese N."/>
            <person name="Submissions S."/>
        </authorList>
    </citation>
    <scope>NUCLEOTIDE SEQUENCE [LARGE SCALE GENOMIC DNA]</scope>
    <source>
        <strain evidence="4">DSM 17934</strain>
    </source>
</reference>
<gene>
    <name evidence="3" type="ORF">SAMN05660918_0470</name>
</gene>
<name>A0A1H6QPE2_9FLAO</name>
<feature type="coiled-coil region" evidence="1">
    <location>
        <begin position="43"/>
        <end position="70"/>
    </location>
</feature>
<dbReference type="EMBL" id="FNYA01000001">
    <property type="protein sequence ID" value="SEI42097.1"/>
    <property type="molecule type" value="Genomic_DNA"/>
</dbReference>
<dbReference type="RefSeq" id="WP_091307244.1">
    <property type="nucleotide sequence ID" value="NZ_CBCSJU010000001.1"/>
</dbReference>